<dbReference type="PANTHER" id="PTHR43394:SF1">
    <property type="entry name" value="ATP-BINDING CASSETTE SUB-FAMILY B MEMBER 10, MITOCHONDRIAL"/>
    <property type="match status" value="1"/>
</dbReference>
<dbReference type="InterPro" id="IPR003593">
    <property type="entry name" value="AAA+_ATPase"/>
</dbReference>
<gene>
    <name evidence="12" type="ORF">FHS82_001715</name>
</gene>
<evidence type="ECO:0000256" key="8">
    <source>
        <dbReference type="SAM" id="MobiDB-lite"/>
    </source>
</evidence>
<dbReference type="InterPro" id="IPR036640">
    <property type="entry name" value="ABC1_TM_sf"/>
</dbReference>
<evidence type="ECO:0000313" key="13">
    <source>
        <dbReference type="Proteomes" id="UP001429580"/>
    </source>
</evidence>
<organism evidence="12 13">
    <name type="scientific">Pseudochelatococcus lubricantis</name>
    <dbReference type="NCBI Taxonomy" id="1538102"/>
    <lineage>
        <taxon>Bacteria</taxon>
        <taxon>Pseudomonadati</taxon>
        <taxon>Pseudomonadota</taxon>
        <taxon>Alphaproteobacteria</taxon>
        <taxon>Hyphomicrobiales</taxon>
        <taxon>Chelatococcaceae</taxon>
        <taxon>Pseudochelatococcus</taxon>
    </lineage>
</organism>
<dbReference type="InterPro" id="IPR039421">
    <property type="entry name" value="Type_1_exporter"/>
</dbReference>
<keyword evidence="5 12" id="KW-0067">ATP-binding</keyword>
<evidence type="ECO:0000259" key="10">
    <source>
        <dbReference type="PROSITE" id="PS50893"/>
    </source>
</evidence>
<keyword evidence="13" id="KW-1185">Reference proteome</keyword>
<feature type="transmembrane region" description="Helical" evidence="9">
    <location>
        <begin position="306"/>
        <end position="333"/>
    </location>
</feature>
<dbReference type="PANTHER" id="PTHR43394">
    <property type="entry name" value="ATP-DEPENDENT PERMEASE MDL1, MITOCHONDRIAL"/>
    <property type="match status" value="1"/>
</dbReference>
<evidence type="ECO:0000256" key="6">
    <source>
        <dbReference type="ARBA" id="ARBA00022989"/>
    </source>
</evidence>
<keyword evidence="3 9" id="KW-0812">Transmembrane</keyword>
<evidence type="ECO:0000259" key="11">
    <source>
        <dbReference type="PROSITE" id="PS50929"/>
    </source>
</evidence>
<dbReference type="SUPFAM" id="SSF90123">
    <property type="entry name" value="ABC transporter transmembrane region"/>
    <property type="match status" value="1"/>
</dbReference>
<name>A0ABX0V192_9HYPH</name>
<evidence type="ECO:0000313" key="12">
    <source>
        <dbReference type="EMBL" id="NIJ57879.1"/>
    </source>
</evidence>
<keyword evidence="6 9" id="KW-1133">Transmembrane helix</keyword>
<dbReference type="GO" id="GO:0005524">
    <property type="term" value="F:ATP binding"/>
    <property type="evidence" value="ECO:0007669"/>
    <property type="project" value="UniProtKB-KW"/>
</dbReference>
<sequence length="629" mass="68329">MTAAGRHTDLSRATTPGADAAPGQRMGPRMGPGAAAQAGAGARAQDFAGSIRRLGRLLLDGDRLRLAVILACTAVSVLFGVLGPWLLGRATDLVVNAISASAEIDFLRLAQLLGITTLLQIAAAAANWRQAWLTNAVVQKLSRALRQQAEEKLGRLPLAWFDRQPHGEVLSRVTNDIDNVSQSLQQLLSQLLMSVLHVIGVLAMMLVLSPLLTLAAVTSLTVSLVIARWLARLSQPHFVAQWRWTGVLNGEVEENYTGHTLMKVFGHRQQARERFETSNGALRDNAFLAQFLSGVIQPAIMFMGNLTFIAVVIGGALRVAAGALTIGALQSFIQYTRQLNQPMSQVSGMASILQSAAASAERVFELLDAPELAPDPATPAEIEGAKGHVVFDRVRFRYDPSVPLFENVSLEALPGQTVAIVGPTGAGKTTLVNLLMRFYEIDAGTITLDGVDIRAMSREGLRRHFGMVLQDAWLFSGTIRENIAYGREGATEDEILEAARTCHVDDFVRTLPQGYDTSIDENGSGLSVGQRQLLTIARAFLAKPVVLILDEATSSVDTRTELLVQRAMARLRSGRTSFVIAHRLSTIRDADLIVYMENGDVLEQGTHDALIARRGHYWRLDRSQTQPVD</sequence>
<reference evidence="12 13" key="1">
    <citation type="submission" date="2020-03" db="EMBL/GenBank/DDBJ databases">
        <title>Genomic Encyclopedia of Type Strains, Phase IV (KMG-IV): sequencing the most valuable type-strain genomes for metagenomic binning, comparative biology and taxonomic classification.</title>
        <authorList>
            <person name="Goeker M."/>
        </authorList>
    </citation>
    <scope>NUCLEOTIDE SEQUENCE [LARGE SCALE GENOMIC DNA]</scope>
    <source>
        <strain evidence="12 13">DSM 103870</strain>
    </source>
</reference>
<dbReference type="Gene3D" id="3.40.50.300">
    <property type="entry name" value="P-loop containing nucleotide triphosphate hydrolases"/>
    <property type="match status" value="1"/>
</dbReference>
<dbReference type="InterPro" id="IPR011527">
    <property type="entry name" value="ABC1_TM_dom"/>
</dbReference>
<dbReference type="Pfam" id="PF00005">
    <property type="entry name" value="ABC_tran"/>
    <property type="match status" value="1"/>
</dbReference>
<evidence type="ECO:0000256" key="9">
    <source>
        <dbReference type="SAM" id="Phobius"/>
    </source>
</evidence>
<feature type="region of interest" description="Disordered" evidence="8">
    <location>
        <begin position="1"/>
        <end position="36"/>
    </location>
</feature>
<dbReference type="RefSeq" id="WP_208394152.1">
    <property type="nucleotide sequence ID" value="NZ_JAASQI010000003.1"/>
</dbReference>
<protein>
    <submittedName>
        <fullName evidence="12">ATP-binding cassette subfamily B protein</fullName>
    </submittedName>
</protein>
<evidence type="ECO:0000256" key="1">
    <source>
        <dbReference type="ARBA" id="ARBA00004651"/>
    </source>
</evidence>
<evidence type="ECO:0000256" key="7">
    <source>
        <dbReference type="ARBA" id="ARBA00023136"/>
    </source>
</evidence>
<dbReference type="InterPro" id="IPR017871">
    <property type="entry name" value="ABC_transporter-like_CS"/>
</dbReference>
<dbReference type="PROSITE" id="PS50929">
    <property type="entry name" value="ABC_TM1F"/>
    <property type="match status" value="1"/>
</dbReference>
<evidence type="ECO:0000256" key="3">
    <source>
        <dbReference type="ARBA" id="ARBA00022692"/>
    </source>
</evidence>
<dbReference type="Pfam" id="PF00664">
    <property type="entry name" value="ABC_membrane"/>
    <property type="match status" value="1"/>
</dbReference>
<dbReference type="EMBL" id="JAASQI010000003">
    <property type="protein sequence ID" value="NIJ57879.1"/>
    <property type="molecule type" value="Genomic_DNA"/>
</dbReference>
<feature type="compositionally biased region" description="Basic and acidic residues" evidence="8">
    <location>
        <begin position="1"/>
        <end position="10"/>
    </location>
</feature>
<feature type="domain" description="ABC transporter" evidence="10">
    <location>
        <begin position="389"/>
        <end position="623"/>
    </location>
</feature>
<comment type="subcellular location">
    <subcellularLocation>
        <location evidence="1">Cell membrane</location>
        <topology evidence="1">Multi-pass membrane protein</topology>
    </subcellularLocation>
</comment>
<feature type="transmembrane region" description="Helical" evidence="9">
    <location>
        <begin position="66"/>
        <end position="86"/>
    </location>
</feature>
<dbReference type="Gene3D" id="1.20.1560.10">
    <property type="entry name" value="ABC transporter type 1, transmembrane domain"/>
    <property type="match status" value="1"/>
</dbReference>
<accession>A0ABX0V192</accession>
<evidence type="ECO:0000256" key="2">
    <source>
        <dbReference type="ARBA" id="ARBA00005417"/>
    </source>
</evidence>
<dbReference type="PROSITE" id="PS00211">
    <property type="entry name" value="ABC_TRANSPORTER_1"/>
    <property type="match status" value="1"/>
</dbReference>
<comment type="caution">
    <text evidence="12">The sequence shown here is derived from an EMBL/GenBank/DDBJ whole genome shotgun (WGS) entry which is preliminary data.</text>
</comment>
<evidence type="ECO:0000256" key="5">
    <source>
        <dbReference type="ARBA" id="ARBA00022840"/>
    </source>
</evidence>
<dbReference type="SMART" id="SM00382">
    <property type="entry name" value="AAA"/>
    <property type="match status" value="1"/>
</dbReference>
<dbReference type="SUPFAM" id="SSF52540">
    <property type="entry name" value="P-loop containing nucleoside triphosphate hydrolases"/>
    <property type="match status" value="1"/>
</dbReference>
<keyword evidence="4" id="KW-0547">Nucleotide-binding</keyword>
<dbReference type="CDD" id="cd18547">
    <property type="entry name" value="ABC_6TM_Tm288_like"/>
    <property type="match status" value="1"/>
</dbReference>
<feature type="compositionally biased region" description="Low complexity" evidence="8">
    <location>
        <begin position="22"/>
        <end position="36"/>
    </location>
</feature>
<comment type="similarity">
    <text evidence="2">Belongs to the ABC transporter superfamily.</text>
</comment>
<dbReference type="CDD" id="cd03254">
    <property type="entry name" value="ABCC_Glucan_exporter_like"/>
    <property type="match status" value="1"/>
</dbReference>
<dbReference type="PROSITE" id="PS50893">
    <property type="entry name" value="ABC_TRANSPORTER_2"/>
    <property type="match status" value="1"/>
</dbReference>
<dbReference type="Proteomes" id="UP001429580">
    <property type="component" value="Unassembled WGS sequence"/>
</dbReference>
<proteinExistence type="inferred from homology"/>
<keyword evidence="7 9" id="KW-0472">Membrane</keyword>
<dbReference type="InterPro" id="IPR003439">
    <property type="entry name" value="ABC_transporter-like_ATP-bd"/>
</dbReference>
<evidence type="ECO:0000256" key="4">
    <source>
        <dbReference type="ARBA" id="ARBA00022741"/>
    </source>
</evidence>
<dbReference type="InterPro" id="IPR027417">
    <property type="entry name" value="P-loop_NTPase"/>
</dbReference>
<feature type="domain" description="ABC transmembrane type-1" evidence="11">
    <location>
        <begin position="67"/>
        <end position="355"/>
    </location>
</feature>